<name>A0AA51YJ48_9EURY</name>
<dbReference type="EC" id="2.4.-.-" evidence="2"/>
<dbReference type="Pfam" id="PF00535">
    <property type="entry name" value="Glycos_transf_2"/>
    <property type="match status" value="1"/>
</dbReference>
<evidence type="ECO:0000313" key="3">
    <source>
        <dbReference type="Proteomes" id="UP001183006"/>
    </source>
</evidence>
<dbReference type="PANTHER" id="PTHR10468">
    <property type="entry name" value="PROTEIN O-LINKED-MANNOSE BETA-1,2-N-ACETYLGLUCOSAMINYLTRANSFERASE 1/ALPHA-1,3-MANNOSYL-GLYCOPROTEIN 2-BETA-N-ACETYLGLUCOSAMINYLTRANSFERASE"/>
    <property type="match status" value="1"/>
</dbReference>
<dbReference type="SUPFAM" id="SSF53448">
    <property type="entry name" value="Nucleotide-diphospho-sugar transferases"/>
    <property type="match status" value="1"/>
</dbReference>
<evidence type="ECO:0000259" key="1">
    <source>
        <dbReference type="Pfam" id="PF00535"/>
    </source>
</evidence>
<reference evidence="2" key="1">
    <citation type="submission" date="2023-08" db="EMBL/GenBank/DDBJ databases">
        <title>Methanolobus mangrovi sp. nov. and Methanolobus sediminis sp. nov, two novel methylotrophic methanogens isolated from mangrove sediments in China.</title>
        <authorList>
            <person name="Zhou J."/>
        </authorList>
    </citation>
    <scope>NUCLEOTIDE SEQUENCE</scope>
    <source>
        <strain evidence="2">FTZ2</strain>
    </source>
</reference>
<dbReference type="InterPro" id="IPR001173">
    <property type="entry name" value="Glyco_trans_2-like"/>
</dbReference>
<dbReference type="KEGG" id="mmav:RE476_12740"/>
<sequence length="305" mass="35738">MKLAPIALFVYNRPEHTRKTLESLINNTEFIDSSCYIFCDGAKNEKDKDSVQTNRELIHSYKLENVIIIENKHNKGLAKSLVDGINYVFQEHDRIIVLEDDCVPSPDFLHFMNTCLSEYESDERIMNVSAYSPPIEIPEDYPYDIYFSYRFSSWGWGTWKRAWDHYSNDPKILEKIETSNIIKKKLDRSGLDLYPMLKRQINGKLNSWAIFWAINIIMNDGLSINPVKSRIMNIGHDGSGTHCSSNRRYDVKINKEIKCKLSFPKETEPDDRIIKSNYDFRAGSLSKRILYMCYHKINEFIDFNL</sequence>
<dbReference type="PANTHER" id="PTHR10468:SF0">
    <property type="entry name" value="ALPHA-1,3-MANNOSYL-GLYCOPROTEIN 2-BETA-N-ACETYLGLUCOSAMINYLTRANSFERASE"/>
    <property type="match status" value="1"/>
</dbReference>
<protein>
    <submittedName>
        <fullName evidence="2">Glycosyltransferase</fullName>
        <ecNumber evidence="2">2.4.-.-</ecNumber>
    </submittedName>
</protein>
<dbReference type="RefSeq" id="WP_309308013.1">
    <property type="nucleotide sequence ID" value="NZ_CP133594.1"/>
</dbReference>
<organism evidence="2 3">
    <name type="scientific">Methanolobus mangrovi</name>
    <dbReference type="NCBI Taxonomy" id="3072977"/>
    <lineage>
        <taxon>Archaea</taxon>
        <taxon>Methanobacteriati</taxon>
        <taxon>Methanobacteriota</taxon>
        <taxon>Stenosarchaea group</taxon>
        <taxon>Methanomicrobia</taxon>
        <taxon>Methanosarcinales</taxon>
        <taxon>Methanosarcinaceae</taxon>
        <taxon>Methanolobus</taxon>
    </lineage>
</organism>
<keyword evidence="3" id="KW-1185">Reference proteome</keyword>
<evidence type="ECO:0000313" key="2">
    <source>
        <dbReference type="EMBL" id="WMW22218.1"/>
    </source>
</evidence>
<feature type="domain" description="Glycosyltransferase 2-like" evidence="1">
    <location>
        <begin position="9"/>
        <end position="110"/>
    </location>
</feature>
<dbReference type="Proteomes" id="UP001183006">
    <property type="component" value="Chromosome"/>
</dbReference>
<dbReference type="InterPro" id="IPR052261">
    <property type="entry name" value="Glycosyltransferase_13"/>
</dbReference>
<gene>
    <name evidence="2" type="ORF">RE476_12740</name>
</gene>
<dbReference type="GO" id="GO:0003827">
    <property type="term" value="F:alpha-1,3-mannosylglycoprotein 2-beta-N-acetylglucosaminyltransferase activity"/>
    <property type="evidence" value="ECO:0007669"/>
    <property type="project" value="TreeGrafter"/>
</dbReference>
<accession>A0AA51YJ48</accession>
<dbReference type="GeneID" id="84231023"/>
<keyword evidence="2" id="KW-0808">Transferase</keyword>
<dbReference type="EMBL" id="CP133594">
    <property type="protein sequence ID" value="WMW22218.1"/>
    <property type="molecule type" value="Genomic_DNA"/>
</dbReference>
<dbReference type="Gene3D" id="3.90.550.10">
    <property type="entry name" value="Spore Coat Polysaccharide Biosynthesis Protein SpsA, Chain A"/>
    <property type="match status" value="1"/>
</dbReference>
<proteinExistence type="predicted"/>
<dbReference type="InterPro" id="IPR029044">
    <property type="entry name" value="Nucleotide-diphossugar_trans"/>
</dbReference>
<keyword evidence="2" id="KW-0328">Glycosyltransferase</keyword>
<dbReference type="AlphaFoldDB" id="A0AA51YJ48"/>